<accession>A0A5B0N1Z3</accession>
<protein>
    <submittedName>
        <fullName evidence="2">Uncharacterized protein</fullName>
    </submittedName>
</protein>
<evidence type="ECO:0000256" key="1">
    <source>
        <dbReference type="SAM" id="MobiDB-lite"/>
    </source>
</evidence>
<feature type="region of interest" description="Disordered" evidence="1">
    <location>
        <begin position="1"/>
        <end position="32"/>
    </location>
</feature>
<evidence type="ECO:0000313" key="3">
    <source>
        <dbReference type="Proteomes" id="UP000324748"/>
    </source>
</evidence>
<evidence type="ECO:0000313" key="2">
    <source>
        <dbReference type="EMBL" id="KAA1082556.1"/>
    </source>
</evidence>
<reference evidence="2 3" key="1">
    <citation type="submission" date="2019-05" db="EMBL/GenBank/DDBJ databases">
        <title>Emergence of the Ug99 lineage of the wheat stem rust pathogen through somatic hybridization.</title>
        <authorList>
            <person name="Li F."/>
            <person name="Upadhyaya N.M."/>
            <person name="Sperschneider J."/>
            <person name="Matny O."/>
            <person name="Nguyen-Phuc H."/>
            <person name="Mago R."/>
            <person name="Raley C."/>
            <person name="Miller M.E."/>
            <person name="Silverstein K.A.T."/>
            <person name="Henningsen E."/>
            <person name="Hirsch C.D."/>
            <person name="Visser B."/>
            <person name="Pretorius Z.A."/>
            <person name="Steffenson B.J."/>
            <person name="Schwessinger B."/>
            <person name="Dodds P.N."/>
            <person name="Figueroa M."/>
        </authorList>
    </citation>
    <scope>NUCLEOTIDE SEQUENCE [LARGE SCALE GENOMIC DNA]</scope>
    <source>
        <strain evidence="2">21-0</strain>
    </source>
</reference>
<organism evidence="2 3">
    <name type="scientific">Puccinia graminis f. sp. tritici</name>
    <dbReference type="NCBI Taxonomy" id="56615"/>
    <lineage>
        <taxon>Eukaryota</taxon>
        <taxon>Fungi</taxon>
        <taxon>Dikarya</taxon>
        <taxon>Basidiomycota</taxon>
        <taxon>Pucciniomycotina</taxon>
        <taxon>Pucciniomycetes</taxon>
        <taxon>Pucciniales</taxon>
        <taxon>Pucciniaceae</taxon>
        <taxon>Puccinia</taxon>
    </lineage>
</organism>
<gene>
    <name evidence="2" type="ORF">PGT21_006936</name>
</gene>
<sequence length="151" mass="16512">MTFVIRRTSNQTLSYSGQRSKAAEPDPPRARYHKAIDSCPKMERREHKAQNQNSLFPVGFINGAPTCPQTVAVGLGYNLMQPAPDAMIAVYTRTSPGRLGDLPCGRRQPPGSNSRGFVGLVLYSTSFVPLEHQQSSRTYPTSSAKGPNSED</sequence>
<keyword evidence="3" id="KW-1185">Reference proteome</keyword>
<dbReference type="Proteomes" id="UP000324748">
    <property type="component" value="Unassembled WGS sequence"/>
</dbReference>
<proteinExistence type="predicted"/>
<dbReference type="AlphaFoldDB" id="A0A5B0N1Z3"/>
<comment type="caution">
    <text evidence="2">The sequence shown here is derived from an EMBL/GenBank/DDBJ whole genome shotgun (WGS) entry which is preliminary data.</text>
</comment>
<feature type="region of interest" description="Disordered" evidence="1">
    <location>
        <begin position="132"/>
        <end position="151"/>
    </location>
</feature>
<feature type="compositionally biased region" description="Polar residues" evidence="1">
    <location>
        <begin position="7"/>
        <end position="19"/>
    </location>
</feature>
<feature type="compositionally biased region" description="Basic and acidic residues" evidence="1">
    <location>
        <begin position="21"/>
        <end position="32"/>
    </location>
</feature>
<name>A0A5B0N1Z3_PUCGR</name>
<dbReference type="EMBL" id="VSWC01000119">
    <property type="protein sequence ID" value="KAA1082556.1"/>
    <property type="molecule type" value="Genomic_DNA"/>
</dbReference>